<dbReference type="GO" id="GO:0051607">
    <property type="term" value="P:defense response to virus"/>
    <property type="evidence" value="ECO:0007669"/>
    <property type="project" value="UniProtKB-KW"/>
</dbReference>
<keyword evidence="2" id="KW-0548">Nucleotidyltransferase</keyword>
<keyword evidence="8" id="KW-1185">Reference proteome</keyword>
<dbReference type="InterPro" id="IPR006116">
    <property type="entry name" value="NT_2-5OAS_ClassI-CCAase"/>
</dbReference>
<evidence type="ECO:0000259" key="6">
    <source>
        <dbReference type="Pfam" id="PF26305"/>
    </source>
</evidence>
<dbReference type="GO" id="GO:0016779">
    <property type="term" value="F:nucleotidyltransferase activity"/>
    <property type="evidence" value="ECO:0007669"/>
    <property type="project" value="InterPro"/>
</dbReference>
<sequence length="303" mass="34410">MTALEDKLTRYTAPSSDTEQDKQDRAERMVRKAVESWSGFDGIGIRLLPKGSYKNNTNVRADSDVDIAVIHKGFNYFNDDALRQEEKIVRRPLTGRRYEGAAFRSELEKAMKHAYGSDCDTSGSTAIEIAENGGRVKADVVPSFQHRKYYYDTMGEVRYFEGTTTRRTNGDWVVNYPEQQYDNGVEKNERGTGRRYKRMVRILKRVENDLVAAGKIEALPSYFMECLVYRVPDGRFNHGGLTPLTDDIAAVITYIWNQTKPGGSAKDWNEPNGIKPLFGPGQKWSMEEAHELALKAWQNLGLS</sequence>
<comment type="caution">
    <text evidence="7">The sequence shown here is derived from an EMBL/GenBank/DDBJ whole genome shotgun (WGS) entry which is preliminary data.</text>
</comment>
<dbReference type="STRING" id="909626.AQJ91_23375"/>
<feature type="region of interest" description="Disordered" evidence="5">
    <location>
        <begin position="1"/>
        <end position="24"/>
    </location>
</feature>
<keyword evidence="4" id="KW-0051">Antiviral defense</keyword>
<evidence type="ECO:0000313" key="8">
    <source>
        <dbReference type="Proteomes" id="UP000053260"/>
    </source>
</evidence>
<keyword evidence="1" id="KW-0808">Transferase</keyword>
<evidence type="ECO:0000256" key="3">
    <source>
        <dbReference type="ARBA" id="ARBA00022741"/>
    </source>
</evidence>
<dbReference type="OrthoDB" id="8264173at2"/>
<gene>
    <name evidence="7" type="ORF">AQJ91_23375</name>
</gene>
<protein>
    <recommendedName>
        <fullName evidence="6">cGAS/DncV-like nucleotidyltransferase C-terminal helical domain-containing protein</fullName>
    </recommendedName>
</protein>
<dbReference type="CDD" id="cd05400">
    <property type="entry name" value="NT_2-5OAS_ClassI-CCAase"/>
    <property type="match status" value="1"/>
</dbReference>
<evidence type="ECO:0000313" key="7">
    <source>
        <dbReference type="EMBL" id="KUO18807.1"/>
    </source>
</evidence>
<dbReference type="Proteomes" id="UP000053260">
    <property type="component" value="Unassembled WGS sequence"/>
</dbReference>
<proteinExistence type="predicted"/>
<dbReference type="SUPFAM" id="SSF81301">
    <property type="entry name" value="Nucleotidyltransferase"/>
    <property type="match status" value="1"/>
</dbReference>
<dbReference type="RefSeq" id="WP_067025136.1">
    <property type="nucleotide sequence ID" value="NZ_KQ949089.1"/>
</dbReference>
<keyword evidence="3" id="KW-0547">Nucleotide-binding</keyword>
<accession>A0A101UXP6</accession>
<evidence type="ECO:0000256" key="2">
    <source>
        <dbReference type="ARBA" id="ARBA00022695"/>
    </source>
</evidence>
<name>A0A101UXP6_9ACTN</name>
<dbReference type="EMBL" id="LMXB01000058">
    <property type="protein sequence ID" value="KUO18807.1"/>
    <property type="molecule type" value="Genomic_DNA"/>
</dbReference>
<reference evidence="7 8" key="1">
    <citation type="submission" date="2015-10" db="EMBL/GenBank/DDBJ databases">
        <title>Draft genome sequence of Streptomyces sp. RV15, isolated from a marine sponge.</title>
        <authorList>
            <person name="Ruckert C."/>
            <person name="Abdelmohsen U.R."/>
            <person name="Winkler A."/>
            <person name="Hentschel U."/>
            <person name="Kalinowski J."/>
            <person name="Kampfer P."/>
            <person name="Glaeser S."/>
        </authorList>
    </citation>
    <scope>NUCLEOTIDE SEQUENCE [LARGE SCALE GENOMIC DNA]</scope>
    <source>
        <strain evidence="7 8">RV15</strain>
    </source>
</reference>
<feature type="domain" description="cGAS/DncV-like nucleotidyltransferase C-terminal helical" evidence="6">
    <location>
        <begin position="182"/>
        <end position="300"/>
    </location>
</feature>
<evidence type="ECO:0000256" key="5">
    <source>
        <dbReference type="SAM" id="MobiDB-lite"/>
    </source>
</evidence>
<organism evidence="7 8">
    <name type="scientific">Streptomyces dysideae</name>
    <dbReference type="NCBI Taxonomy" id="909626"/>
    <lineage>
        <taxon>Bacteria</taxon>
        <taxon>Bacillati</taxon>
        <taxon>Actinomycetota</taxon>
        <taxon>Actinomycetes</taxon>
        <taxon>Kitasatosporales</taxon>
        <taxon>Streptomycetaceae</taxon>
        <taxon>Streptomyces</taxon>
    </lineage>
</organism>
<dbReference type="InterPro" id="IPR058909">
    <property type="entry name" value="CD_NTase_C"/>
</dbReference>
<dbReference type="InterPro" id="IPR043519">
    <property type="entry name" value="NT_sf"/>
</dbReference>
<dbReference type="Gene3D" id="3.30.460.10">
    <property type="entry name" value="Beta Polymerase, domain 2"/>
    <property type="match status" value="1"/>
</dbReference>
<evidence type="ECO:0000256" key="4">
    <source>
        <dbReference type="ARBA" id="ARBA00023118"/>
    </source>
</evidence>
<dbReference type="Pfam" id="PF26305">
    <property type="entry name" value="CD_NTase_C"/>
    <property type="match status" value="1"/>
</dbReference>
<dbReference type="AlphaFoldDB" id="A0A101UXP6"/>
<evidence type="ECO:0000256" key="1">
    <source>
        <dbReference type="ARBA" id="ARBA00022679"/>
    </source>
</evidence>